<reference evidence="2 3" key="1">
    <citation type="submission" date="2016-11" db="EMBL/GenBank/DDBJ databases">
        <title>Study of marine rhodopsin-containing bacteria.</title>
        <authorList>
            <person name="Yoshizawa S."/>
            <person name="Kumagai Y."/>
            <person name="Kogure K."/>
        </authorList>
    </citation>
    <scope>NUCLEOTIDE SEQUENCE [LARGE SCALE GENOMIC DNA]</scope>
    <source>
        <strain evidence="2 3">SG-29</strain>
    </source>
</reference>
<organism evidence="2 3">
    <name type="scientific">Rubricoccus marinus</name>
    <dbReference type="NCBI Taxonomy" id="716817"/>
    <lineage>
        <taxon>Bacteria</taxon>
        <taxon>Pseudomonadati</taxon>
        <taxon>Rhodothermota</taxon>
        <taxon>Rhodothermia</taxon>
        <taxon>Rhodothermales</taxon>
        <taxon>Rubricoccaceae</taxon>
        <taxon>Rubricoccus</taxon>
    </lineage>
</organism>
<dbReference type="Gene3D" id="2.60.40.10">
    <property type="entry name" value="Immunoglobulins"/>
    <property type="match status" value="1"/>
</dbReference>
<dbReference type="InterPro" id="IPR013783">
    <property type="entry name" value="Ig-like_fold"/>
</dbReference>
<name>A0A259U0I2_9BACT</name>
<keyword evidence="3" id="KW-1185">Reference proteome</keyword>
<dbReference type="SMART" id="SM00060">
    <property type="entry name" value="FN3"/>
    <property type="match status" value="1"/>
</dbReference>
<dbReference type="EMBL" id="MQWB01000001">
    <property type="protein sequence ID" value="OZC03512.1"/>
    <property type="molecule type" value="Genomic_DNA"/>
</dbReference>
<sequence>MPGTPPEVEVRLSAELGALVWREGEATAFEARLSEAVQEAIPDAVVRAFVEGTVPTDDRTLRPLASLAIAAPVPPATLPPGAAPLVRRIGAPHVPEAGLEGRHLALWPSHGWYYENSLDRWEWQRARVFTTVEDLLPFAFIQRHLAPMLERAGANVLIPRERDPQPNQAIVDNDGRADGRYAERGRWRRAGDGFAHRPPYRGTTNPFTLGTARSVQASGEANAEAVWVPEIPETGDYAVYVSYKQEDGNVEDARYAVRHAGGTTRFAVNQTMGGGTWVYLGTFTFARGADAGAASVVLTNASATPGRTVSADAVRFGGGMGEVERGGSTSGRPRWVEGARYYEQFAGFPDSTVYAVSGENDYKDDYQSRGEWVNHLRGAPYGPTGDRDARGLGIPVDLSLAFHTDAGRTTDGSVIGTLLIYNTKGMDTTTVFPDGRSRRANRRLAELSREDIVDDLRANWKTDWTFRDYWNRPYSEATRPNVPALLLELLSHHNPTDMRYALDPRFRHDASRAIYKSIGRFLAEQNGTRFVPQPLAPTHLVATFSGGNVVVSWMPQVDPLEPLARPTQYVLYRREDRRDGDASGWDGGTLVNGTDVTIAPPARGRVLSVRVAAVNSGGESEPSEALAVGIGRDDAAPILVVNGFDRTAAPAFVSEGDWIGFDRDLDEGVADGFDVNTVGDQYEFDTTVPWVDDDQPGHGGSDADLETLVLAGNTRDFVAVHGRALLASGRSFVSASDEAVMDGLVPLAAFPVVDLVMGEEKTTPHPDSGRAPDFAVWPAALRDALTTYARGGGRIFASGAYLGSDAAEDADAQVFLSEILGVRWRTGYAAVTGAVESVSPALLPLGSELAYNVDNRRDVYRVEAPDGLVPAGPRGTVALRYSENSISAGVVAPGAVTLGFPFEAIPDADARQRLMAAILRALESGAGRPGADR</sequence>
<feature type="domain" description="Fibronectin type-III" evidence="1">
    <location>
        <begin position="533"/>
        <end position="633"/>
    </location>
</feature>
<evidence type="ECO:0000259" key="1">
    <source>
        <dbReference type="PROSITE" id="PS50853"/>
    </source>
</evidence>
<accession>A0A259U0I2</accession>
<evidence type="ECO:0000313" key="2">
    <source>
        <dbReference type="EMBL" id="OZC03512.1"/>
    </source>
</evidence>
<gene>
    <name evidence="2" type="ORF">BSZ36_11280</name>
</gene>
<protein>
    <recommendedName>
        <fullName evidence="1">Fibronectin type-III domain-containing protein</fullName>
    </recommendedName>
</protein>
<dbReference type="InterPro" id="IPR036116">
    <property type="entry name" value="FN3_sf"/>
</dbReference>
<dbReference type="Proteomes" id="UP000216446">
    <property type="component" value="Unassembled WGS sequence"/>
</dbReference>
<dbReference type="AlphaFoldDB" id="A0A259U0I2"/>
<dbReference type="SUPFAM" id="SSF53187">
    <property type="entry name" value="Zn-dependent exopeptidases"/>
    <property type="match status" value="1"/>
</dbReference>
<comment type="caution">
    <text evidence="2">The sequence shown here is derived from an EMBL/GenBank/DDBJ whole genome shotgun (WGS) entry which is preliminary data.</text>
</comment>
<dbReference type="PROSITE" id="PS50853">
    <property type="entry name" value="FN3"/>
    <property type="match status" value="1"/>
</dbReference>
<dbReference type="SUPFAM" id="SSF49265">
    <property type="entry name" value="Fibronectin type III"/>
    <property type="match status" value="1"/>
</dbReference>
<proteinExistence type="predicted"/>
<evidence type="ECO:0000313" key="3">
    <source>
        <dbReference type="Proteomes" id="UP000216446"/>
    </source>
</evidence>
<dbReference type="InterPro" id="IPR003961">
    <property type="entry name" value="FN3_dom"/>
</dbReference>
<dbReference type="Gene3D" id="3.40.630.40">
    <property type="entry name" value="Zn-dependent exopeptidases"/>
    <property type="match status" value="1"/>
</dbReference>
<dbReference type="InParanoid" id="A0A259U0I2"/>
<dbReference type="CDD" id="cd00063">
    <property type="entry name" value="FN3"/>
    <property type="match status" value="1"/>
</dbReference>
<dbReference type="Pfam" id="PF25275">
    <property type="entry name" value="Golvesin_C"/>
    <property type="match status" value="1"/>
</dbReference>
<dbReference type="InterPro" id="IPR033803">
    <property type="entry name" value="CBD-like_Golvesin-Xly"/>
</dbReference>